<gene>
    <name evidence="1" type="ORF">LOK49_LG01G03438</name>
</gene>
<evidence type="ECO:0000313" key="1">
    <source>
        <dbReference type="EMBL" id="KAI8030996.1"/>
    </source>
</evidence>
<keyword evidence="2" id="KW-1185">Reference proteome</keyword>
<evidence type="ECO:0000313" key="2">
    <source>
        <dbReference type="Proteomes" id="UP001060215"/>
    </source>
</evidence>
<protein>
    <submittedName>
        <fullName evidence="1">Uncharacterized protein</fullName>
    </submittedName>
</protein>
<sequence length="353" mass="39330">MEKRDPRTAVAIILGGGAGIRLFPLTKSNAKPAVPIGGSYRLIDVPMSNCINSGINKVYILTQFNSASLNRHLTRTYNFAAGVTFGDGYVKVSTQTPDKEVKRWFQGIADAVRQFHWLFEDERSKDTEDVVILSGDHLYRMGYMDFNHRQSGADITLSCLPMDYREKKLESKNVAVEKWWRSLLKPSKKSFIGQCQKNMKEGNIRGGKRRLEIILAIEYKKSPEVQEANLSSPPPPEPEPIKVEAPVTGPLDLLGLNDPVPGASKLDKKNALALAIVPIGKLLWMCSAGAAAGKLLWMCSVGAACSRVVVLSVSTWLFPVKLPDYHEIIERPMDFRTVRKKLEEGCHSNLDEF</sequence>
<name>A0ACC0J441_9ERIC</name>
<organism evidence="1 2">
    <name type="scientific">Camellia lanceoleosa</name>
    <dbReference type="NCBI Taxonomy" id="1840588"/>
    <lineage>
        <taxon>Eukaryota</taxon>
        <taxon>Viridiplantae</taxon>
        <taxon>Streptophyta</taxon>
        <taxon>Embryophyta</taxon>
        <taxon>Tracheophyta</taxon>
        <taxon>Spermatophyta</taxon>
        <taxon>Magnoliopsida</taxon>
        <taxon>eudicotyledons</taxon>
        <taxon>Gunneridae</taxon>
        <taxon>Pentapetalae</taxon>
        <taxon>asterids</taxon>
        <taxon>Ericales</taxon>
        <taxon>Theaceae</taxon>
        <taxon>Camellia</taxon>
    </lineage>
</organism>
<comment type="caution">
    <text evidence="1">The sequence shown here is derived from an EMBL/GenBank/DDBJ whole genome shotgun (WGS) entry which is preliminary data.</text>
</comment>
<dbReference type="EMBL" id="CM045758">
    <property type="protein sequence ID" value="KAI8030996.1"/>
    <property type="molecule type" value="Genomic_DNA"/>
</dbReference>
<proteinExistence type="predicted"/>
<dbReference type="Proteomes" id="UP001060215">
    <property type="component" value="Chromosome 1"/>
</dbReference>
<reference evidence="1 2" key="1">
    <citation type="journal article" date="2022" name="Plant J.">
        <title>Chromosome-level genome of Camellia lanceoleosa provides a valuable resource for understanding genome evolution and self-incompatibility.</title>
        <authorList>
            <person name="Gong W."/>
            <person name="Xiao S."/>
            <person name="Wang L."/>
            <person name="Liao Z."/>
            <person name="Chang Y."/>
            <person name="Mo W."/>
            <person name="Hu G."/>
            <person name="Li W."/>
            <person name="Zhao G."/>
            <person name="Zhu H."/>
            <person name="Hu X."/>
            <person name="Ji K."/>
            <person name="Xiang X."/>
            <person name="Song Q."/>
            <person name="Yuan D."/>
            <person name="Jin S."/>
            <person name="Zhang L."/>
        </authorList>
    </citation>
    <scope>NUCLEOTIDE SEQUENCE [LARGE SCALE GENOMIC DNA]</scope>
    <source>
        <strain evidence="1">SQ_2022a</strain>
    </source>
</reference>
<accession>A0ACC0J441</accession>